<gene>
    <name evidence="1" type="ORF">EJ05DRAFT_320113</name>
</gene>
<organism evidence="1 2">
    <name type="scientific">Pseudovirgaria hyperparasitica</name>
    <dbReference type="NCBI Taxonomy" id="470096"/>
    <lineage>
        <taxon>Eukaryota</taxon>
        <taxon>Fungi</taxon>
        <taxon>Dikarya</taxon>
        <taxon>Ascomycota</taxon>
        <taxon>Pezizomycotina</taxon>
        <taxon>Dothideomycetes</taxon>
        <taxon>Dothideomycetes incertae sedis</taxon>
        <taxon>Acrospermales</taxon>
        <taxon>Acrospermaceae</taxon>
        <taxon>Pseudovirgaria</taxon>
    </lineage>
</organism>
<name>A0A6A6WDX3_9PEZI</name>
<evidence type="ECO:0000313" key="2">
    <source>
        <dbReference type="Proteomes" id="UP000799437"/>
    </source>
</evidence>
<dbReference type="AlphaFoldDB" id="A0A6A6WDX3"/>
<keyword evidence="2" id="KW-1185">Reference proteome</keyword>
<dbReference type="Proteomes" id="UP000799437">
    <property type="component" value="Unassembled WGS sequence"/>
</dbReference>
<sequence length="180" mass="20607">MDRIVCLVWFGFGGQRVDCRDGIHILTLSSPSITITITIIHPARARHQSPSIHSTGPPSVEHTCAHTLIHTHTHTHTHSYTHSYTHPPPFTRTYARGTIWWLRRRDDMMMMMMMMICRYRTSRATSLPTTYLHTYYALLLPPPSLRTHHLLSALFLSLAVSPCSFPNLPYIIQTLIAHSP</sequence>
<reference evidence="1" key="1">
    <citation type="journal article" date="2020" name="Stud. Mycol.">
        <title>101 Dothideomycetes genomes: a test case for predicting lifestyles and emergence of pathogens.</title>
        <authorList>
            <person name="Haridas S."/>
            <person name="Albert R."/>
            <person name="Binder M."/>
            <person name="Bloem J."/>
            <person name="Labutti K."/>
            <person name="Salamov A."/>
            <person name="Andreopoulos B."/>
            <person name="Baker S."/>
            <person name="Barry K."/>
            <person name="Bills G."/>
            <person name="Bluhm B."/>
            <person name="Cannon C."/>
            <person name="Castanera R."/>
            <person name="Culley D."/>
            <person name="Daum C."/>
            <person name="Ezra D."/>
            <person name="Gonzalez J."/>
            <person name="Henrissat B."/>
            <person name="Kuo A."/>
            <person name="Liang C."/>
            <person name="Lipzen A."/>
            <person name="Lutzoni F."/>
            <person name="Magnuson J."/>
            <person name="Mondo S."/>
            <person name="Nolan M."/>
            <person name="Ohm R."/>
            <person name="Pangilinan J."/>
            <person name="Park H.-J."/>
            <person name="Ramirez L."/>
            <person name="Alfaro M."/>
            <person name="Sun H."/>
            <person name="Tritt A."/>
            <person name="Yoshinaga Y."/>
            <person name="Zwiers L.-H."/>
            <person name="Turgeon B."/>
            <person name="Goodwin S."/>
            <person name="Spatafora J."/>
            <person name="Crous P."/>
            <person name="Grigoriev I."/>
        </authorList>
    </citation>
    <scope>NUCLEOTIDE SEQUENCE</scope>
    <source>
        <strain evidence="1">CBS 121739</strain>
    </source>
</reference>
<dbReference type="RefSeq" id="XP_033602497.1">
    <property type="nucleotide sequence ID" value="XM_033740755.1"/>
</dbReference>
<accession>A0A6A6WDX3</accession>
<proteinExistence type="predicted"/>
<evidence type="ECO:0000313" key="1">
    <source>
        <dbReference type="EMBL" id="KAF2760046.1"/>
    </source>
</evidence>
<protein>
    <submittedName>
        <fullName evidence="1">Uncharacterized protein</fullName>
    </submittedName>
</protein>
<dbReference type="GeneID" id="54481809"/>
<dbReference type="EMBL" id="ML996569">
    <property type="protein sequence ID" value="KAF2760046.1"/>
    <property type="molecule type" value="Genomic_DNA"/>
</dbReference>